<reference evidence="1 2" key="1">
    <citation type="submission" date="2013-05" db="EMBL/GenBank/DDBJ databases">
        <title>Draft genome of the parasitic nematode Anyclostoma ceylanicum.</title>
        <authorList>
            <person name="Mitreva M."/>
        </authorList>
    </citation>
    <scope>NUCLEOTIDE SEQUENCE [LARGE SCALE GENOMIC DNA]</scope>
</reference>
<proteinExistence type="predicted"/>
<sequence length="67" mass="7757">MSHSWLAKKSKHSLLNEVNQLNREFEAIVPPSNFRILHMERRHEKMAKTNATKSCSWQDVLLDPGGL</sequence>
<keyword evidence="2" id="KW-1185">Reference proteome</keyword>
<name>A0A0D6LWS2_9BILA</name>
<evidence type="ECO:0000313" key="1">
    <source>
        <dbReference type="EMBL" id="EPB74551.1"/>
    </source>
</evidence>
<gene>
    <name evidence="1" type="ORF">ANCCEY_06363</name>
</gene>
<protein>
    <submittedName>
        <fullName evidence="1">Uncharacterized protein</fullName>
    </submittedName>
</protein>
<organism evidence="1 2">
    <name type="scientific">Ancylostoma ceylanicum</name>
    <dbReference type="NCBI Taxonomy" id="53326"/>
    <lineage>
        <taxon>Eukaryota</taxon>
        <taxon>Metazoa</taxon>
        <taxon>Ecdysozoa</taxon>
        <taxon>Nematoda</taxon>
        <taxon>Chromadorea</taxon>
        <taxon>Rhabditida</taxon>
        <taxon>Rhabditina</taxon>
        <taxon>Rhabditomorpha</taxon>
        <taxon>Strongyloidea</taxon>
        <taxon>Ancylostomatidae</taxon>
        <taxon>Ancylostomatinae</taxon>
        <taxon>Ancylostoma</taxon>
    </lineage>
</organism>
<dbReference type="Proteomes" id="UP000054495">
    <property type="component" value="Unassembled WGS sequence"/>
</dbReference>
<dbReference type="AlphaFoldDB" id="A0A0D6LWS2"/>
<dbReference type="EMBL" id="KE124938">
    <property type="protein sequence ID" value="EPB74551.1"/>
    <property type="molecule type" value="Genomic_DNA"/>
</dbReference>
<accession>A0A0D6LWS2</accession>
<evidence type="ECO:0000313" key="2">
    <source>
        <dbReference type="Proteomes" id="UP000054495"/>
    </source>
</evidence>